<dbReference type="PROSITE" id="PS01124">
    <property type="entry name" value="HTH_ARAC_FAMILY_2"/>
    <property type="match status" value="1"/>
</dbReference>
<keyword evidence="2" id="KW-0238">DNA-binding</keyword>
<dbReference type="InterPro" id="IPR018060">
    <property type="entry name" value="HTH_AraC"/>
</dbReference>
<dbReference type="InterPro" id="IPR014710">
    <property type="entry name" value="RmlC-like_jellyroll"/>
</dbReference>
<comment type="caution">
    <text evidence="5">The sequence shown here is derived from an EMBL/GenBank/DDBJ whole genome shotgun (WGS) entry which is preliminary data.</text>
</comment>
<evidence type="ECO:0000313" key="5">
    <source>
        <dbReference type="EMBL" id="HJF32619.1"/>
    </source>
</evidence>
<dbReference type="Gene3D" id="1.10.10.60">
    <property type="entry name" value="Homeodomain-like"/>
    <property type="match status" value="2"/>
</dbReference>
<name>A0A921FZR3_SPOPS</name>
<dbReference type="GO" id="GO:0043565">
    <property type="term" value="F:sequence-specific DNA binding"/>
    <property type="evidence" value="ECO:0007669"/>
    <property type="project" value="InterPro"/>
</dbReference>
<dbReference type="PANTHER" id="PTHR43280:SF2">
    <property type="entry name" value="HTH-TYPE TRANSCRIPTIONAL REGULATOR EXSA"/>
    <property type="match status" value="1"/>
</dbReference>
<dbReference type="SMART" id="SM00342">
    <property type="entry name" value="HTH_ARAC"/>
    <property type="match status" value="1"/>
</dbReference>
<evidence type="ECO:0000313" key="6">
    <source>
        <dbReference type="Proteomes" id="UP000698173"/>
    </source>
</evidence>
<dbReference type="EMBL" id="DYWT01000204">
    <property type="protein sequence ID" value="HJF32619.1"/>
    <property type="molecule type" value="Genomic_DNA"/>
</dbReference>
<dbReference type="InterPro" id="IPR003313">
    <property type="entry name" value="AraC-bd"/>
</dbReference>
<dbReference type="InterPro" id="IPR018062">
    <property type="entry name" value="HTH_AraC-typ_CS"/>
</dbReference>
<keyword evidence="3" id="KW-0804">Transcription</keyword>
<organism evidence="5 6">
    <name type="scientific">Sporosarcina psychrophila</name>
    <name type="common">Bacillus psychrophilus</name>
    <dbReference type="NCBI Taxonomy" id="1476"/>
    <lineage>
        <taxon>Bacteria</taxon>
        <taxon>Bacillati</taxon>
        <taxon>Bacillota</taxon>
        <taxon>Bacilli</taxon>
        <taxon>Bacillales</taxon>
        <taxon>Caryophanaceae</taxon>
        <taxon>Sporosarcina</taxon>
    </lineage>
</organism>
<dbReference type="PROSITE" id="PS00041">
    <property type="entry name" value="HTH_ARAC_FAMILY_1"/>
    <property type="match status" value="1"/>
</dbReference>
<dbReference type="Gene3D" id="2.60.120.10">
    <property type="entry name" value="Jelly Rolls"/>
    <property type="match status" value="1"/>
</dbReference>
<sequence>MIKLEDYHFGERLSFEQYHPESLTYDEHLHRSFELLICRAGKVQITVNDTMYTLKKNDLLLVLPYQLHWIQTPDYSELDILIFSPEYVSDFYSKTEKCSFDFPVITLDAALIEQLYFPLFDTDSLFFRKAALYLIIHHFDQETRLVPDKGTEGLLAQLLIYIEMNFKENITLDNLSQSLGYSNIYISKFIAKYLGTTFPKLLNHHRVNHACYLLLNSSLSITSIATEVGFQNVRTFNRNFQAFIKMTPKEYRITRDISFVPSKIIWYGMDRLH</sequence>
<evidence type="ECO:0000256" key="1">
    <source>
        <dbReference type="ARBA" id="ARBA00023015"/>
    </source>
</evidence>
<dbReference type="SUPFAM" id="SSF51215">
    <property type="entry name" value="Regulatory protein AraC"/>
    <property type="match status" value="1"/>
</dbReference>
<keyword evidence="1" id="KW-0805">Transcription regulation</keyword>
<dbReference type="Proteomes" id="UP000698173">
    <property type="component" value="Unassembled WGS sequence"/>
</dbReference>
<dbReference type="InterPro" id="IPR037923">
    <property type="entry name" value="HTH-like"/>
</dbReference>
<evidence type="ECO:0000256" key="3">
    <source>
        <dbReference type="ARBA" id="ARBA00023163"/>
    </source>
</evidence>
<dbReference type="GO" id="GO:0003700">
    <property type="term" value="F:DNA-binding transcription factor activity"/>
    <property type="evidence" value="ECO:0007669"/>
    <property type="project" value="InterPro"/>
</dbReference>
<evidence type="ECO:0000256" key="2">
    <source>
        <dbReference type="ARBA" id="ARBA00023125"/>
    </source>
</evidence>
<dbReference type="AlphaFoldDB" id="A0A921FZR3"/>
<accession>A0A921FZR3</accession>
<feature type="domain" description="HTH araC/xylS-type" evidence="4">
    <location>
        <begin position="156"/>
        <end position="254"/>
    </location>
</feature>
<dbReference type="Pfam" id="PF12833">
    <property type="entry name" value="HTH_18"/>
    <property type="match status" value="1"/>
</dbReference>
<proteinExistence type="predicted"/>
<dbReference type="PANTHER" id="PTHR43280">
    <property type="entry name" value="ARAC-FAMILY TRANSCRIPTIONAL REGULATOR"/>
    <property type="match status" value="1"/>
</dbReference>
<evidence type="ECO:0000259" key="4">
    <source>
        <dbReference type="PROSITE" id="PS01124"/>
    </source>
</evidence>
<dbReference type="Pfam" id="PF02311">
    <property type="entry name" value="AraC_binding"/>
    <property type="match status" value="1"/>
</dbReference>
<reference evidence="5" key="1">
    <citation type="journal article" date="2021" name="PeerJ">
        <title>Extensive microbial diversity within the chicken gut microbiome revealed by metagenomics and culture.</title>
        <authorList>
            <person name="Gilroy R."/>
            <person name="Ravi A."/>
            <person name="Getino M."/>
            <person name="Pursley I."/>
            <person name="Horton D.L."/>
            <person name="Alikhan N.F."/>
            <person name="Baker D."/>
            <person name="Gharbi K."/>
            <person name="Hall N."/>
            <person name="Watson M."/>
            <person name="Adriaenssens E.M."/>
            <person name="Foster-Nyarko E."/>
            <person name="Jarju S."/>
            <person name="Secka A."/>
            <person name="Antonio M."/>
            <person name="Oren A."/>
            <person name="Chaudhuri R.R."/>
            <person name="La Ragione R."/>
            <person name="Hildebrand F."/>
            <person name="Pallen M.J."/>
        </authorList>
    </citation>
    <scope>NUCLEOTIDE SEQUENCE</scope>
    <source>
        <strain evidence="5">CHK171-7178</strain>
    </source>
</reference>
<reference evidence="5" key="2">
    <citation type="submission" date="2021-09" db="EMBL/GenBank/DDBJ databases">
        <authorList>
            <person name="Gilroy R."/>
        </authorList>
    </citation>
    <scope>NUCLEOTIDE SEQUENCE</scope>
    <source>
        <strain evidence="5">CHK171-7178</strain>
    </source>
</reference>
<gene>
    <name evidence="5" type="ORF">K8V56_12715</name>
</gene>
<dbReference type="SUPFAM" id="SSF46689">
    <property type="entry name" value="Homeodomain-like"/>
    <property type="match status" value="1"/>
</dbReference>
<dbReference type="InterPro" id="IPR009057">
    <property type="entry name" value="Homeodomain-like_sf"/>
</dbReference>
<protein>
    <submittedName>
        <fullName evidence="5">AraC family transcriptional regulator</fullName>
    </submittedName>
</protein>